<keyword evidence="1" id="KW-0808">Transferase</keyword>
<keyword evidence="6" id="KW-1185">Reference proteome</keyword>
<gene>
    <name evidence="5" type="primary">cpt</name>
    <name evidence="5" type="ORF">ACFOUW_11750</name>
</gene>
<evidence type="ECO:0000313" key="6">
    <source>
        <dbReference type="Proteomes" id="UP001595699"/>
    </source>
</evidence>
<dbReference type="EMBL" id="JBHRZH010000009">
    <property type="protein sequence ID" value="MFC3761514.1"/>
    <property type="molecule type" value="Genomic_DNA"/>
</dbReference>
<dbReference type="Proteomes" id="UP001595699">
    <property type="component" value="Unassembled WGS sequence"/>
</dbReference>
<comment type="caution">
    <text evidence="5">The sequence shown here is derived from an EMBL/GenBank/DDBJ whole genome shotgun (WGS) entry which is preliminary data.</text>
</comment>
<keyword evidence="2" id="KW-0547">Nucleotide-binding</keyword>
<evidence type="ECO:0000256" key="1">
    <source>
        <dbReference type="ARBA" id="ARBA00022679"/>
    </source>
</evidence>
<keyword evidence="4" id="KW-0067">ATP-binding</keyword>
<protein>
    <submittedName>
        <fullName evidence="5">Chloramphenicol phosphotransferase CPT</fullName>
    </submittedName>
</protein>
<keyword evidence="3" id="KW-0418">Kinase</keyword>
<dbReference type="RefSeq" id="WP_205113966.1">
    <property type="nucleotide sequence ID" value="NZ_JAFBCM010000001.1"/>
</dbReference>
<evidence type="ECO:0000256" key="2">
    <source>
        <dbReference type="ARBA" id="ARBA00022741"/>
    </source>
</evidence>
<evidence type="ECO:0000256" key="3">
    <source>
        <dbReference type="ARBA" id="ARBA00022777"/>
    </source>
</evidence>
<dbReference type="SUPFAM" id="SSF52540">
    <property type="entry name" value="P-loop containing nucleoside triphosphate hydrolases"/>
    <property type="match status" value="1"/>
</dbReference>
<sequence length="178" mass="18544">MTTQVIVLNGGSSSGKTSLSRRLQEVLPTPWLALGVDDLIDAMPLSMQSSDGDGIEFGSDGSVNVGPAFRTLEAAWMAGVATMARAGAPVIIDEVFLGGVAGRDRWAAALSGLSILWVGVRCDPEVAAAREALRGDRVTGMAAYQAEIVHEGMTYDVEVDTSSTDALTCARTIAASVR</sequence>
<accession>A0ABV7YBS9</accession>
<dbReference type="Gene3D" id="3.40.50.300">
    <property type="entry name" value="P-loop containing nucleotide triphosphate hydrolases"/>
    <property type="match status" value="1"/>
</dbReference>
<evidence type="ECO:0000313" key="5">
    <source>
        <dbReference type="EMBL" id="MFC3761514.1"/>
    </source>
</evidence>
<dbReference type="Pfam" id="PF07931">
    <property type="entry name" value="CPT"/>
    <property type="match status" value="1"/>
</dbReference>
<dbReference type="NCBIfam" id="NF033114">
    <property type="entry name" value="phos_trans_CPT"/>
    <property type="match status" value="1"/>
</dbReference>
<organism evidence="5 6">
    <name type="scientific">Tenggerimyces flavus</name>
    <dbReference type="NCBI Taxonomy" id="1708749"/>
    <lineage>
        <taxon>Bacteria</taxon>
        <taxon>Bacillati</taxon>
        <taxon>Actinomycetota</taxon>
        <taxon>Actinomycetes</taxon>
        <taxon>Propionibacteriales</taxon>
        <taxon>Nocardioidaceae</taxon>
        <taxon>Tenggerimyces</taxon>
    </lineage>
</organism>
<dbReference type="InterPro" id="IPR012853">
    <property type="entry name" value="CPT"/>
</dbReference>
<proteinExistence type="predicted"/>
<dbReference type="PIRSF" id="PIRSF007531">
    <property type="entry name" value="CPT"/>
    <property type="match status" value="1"/>
</dbReference>
<name>A0ABV7YBS9_9ACTN</name>
<evidence type="ECO:0000256" key="4">
    <source>
        <dbReference type="ARBA" id="ARBA00022840"/>
    </source>
</evidence>
<dbReference type="InterPro" id="IPR027417">
    <property type="entry name" value="P-loop_NTPase"/>
</dbReference>
<dbReference type="PROSITE" id="PS01075">
    <property type="entry name" value="ACETATE_KINASE_1"/>
    <property type="match status" value="1"/>
</dbReference>
<dbReference type="InterPro" id="IPR023865">
    <property type="entry name" value="Aliphatic_acid_kinase_CS"/>
</dbReference>
<reference evidence="6" key="1">
    <citation type="journal article" date="2019" name="Int. J. Syst. Evol. Microbiol.">
        <title>The Global Catalogue of Microorganisms (GCM) 10K type strain sequencing project: providing services to taxonomists for standard genome sequencing and annotation.</title>
        <authorList>
            <consortium name="The Broad Institute Genomics Platform"/>
            <consortium name="The Broad Institute Genome Sequencing Center for Infectious Disease"/>
            <person name="Wu L."/>
            <person name="Ma J."/>
        </authorList>
    </citation>
    <scope>NUCLEOTIDE SEQUENCE [LARGE SCALE GENOMIC DNA]</scope>
    <source>
        <strain evidence="6">CGMCC 4.7241</strain>
    </source>
</reference>